<evidence type="ECO:0000313" key="1">
    <source>
        <dbReference type="EMBL" id="MEY8000950.1"/>
    </source>
</evidence>
<proteinExistence type="predicted"/>
<dbReference type="RefSeq" id="WP_369704842.1">
    <property type="nucleotide sequence ID" value="NZ_JBGEWD010000011.1"/>
</dbReference>
<accession>A0ABV4BQ90</accession>
<organism evidence="1 2">
    <name type="scientific">Clostridium moutaii</name>
    <dbReference type="NCBI Taxonomy" id="3240932"/>
    <lineage>
        <taxon>Bacteria</taxon>
        <taxon>Bacillati</taxon>
        <taxon>Bacillota</taxon>
        <taxon>Clostridia</taxon>
        <taxon>Eubacteriales</taxon>
        <taxon>Clostridiaceae</taxon>
        <taxon>Clostridium</taxon>
    </lineage>
</organism>
<comment type="caution">
    <text evidence="1">The sequence shown here is derived from an EMBL/GenBank/DDBJ whole genome shotgun (WGS) entry which is preliminary data.</text>
</comment>
<dbReference type="EMBL" id="JBGEWD010000011">
    <property type="protein sequence ID" value="MEY8000950.1"/>
    <property type="molecule type" value="Genomic_DNA"/>
</dbReference>
<keyword evidence="2" id="KW-1185">Reference proteome</keyword>
<gene>
    <name evidence="1" type="ORF">AB8U03_12240</name>
</gene>
<reference evidence="1 2" key="1">
    <citation type="submission" date="2024-08" db="EMBL/GenBank/DDBJ databases">
        <title>Clostridium lapicellarii sp. nov., and Clostridium renhuaiense sp. nov., two species isolated from the mud in a fermentation cellar used for producing sauce-flavour Chinese liquors.</title>
        <authorList>
            <person name="Yang F."/>
            <person name="Wang H."/>
            <person name="Chen L.Q."/>
            <person name="Zhou N."/>
            <person name="Lu J.J."/>
            <person name="Pu X.X."/>
            <person name="Wan B."/>
            <person name="Wang L."/>
            <person name="Liu S.J."/>
        </authorList>
    </citation>
    <scope>NUCLEOTIDE SEQUENCE [LARGE SCALE GENOMIC DNA]</scope>
    <source>
        <strain evidence="1 2">MT-5</strain>
    </source>
</reference>
<dbReference type="Proteomes" id="UP001564657">
    <property type="component" value="Unassembled WGS sequence"/>
</dbReference>
<evidence type="ECO:0000313" key="2">
    <source>
        <dbReference type="Proteomes" id="UP001564657"/>
    </source>
</evidence>
<protein>
    <submittedName>
        <fullName evidence="1">Uncharacterized protein</fullName>
    </submittedName>
</protein>
<name>A0ABV4BQ90_9CLOT</name>
<sequence length="54" mass="6379">MKGKYLIWDELYCYFQTGYEMEEKCMPMPSSYTPNIEPDSIDVSDMDSLVWGIK</sequence>